<dbReference type="Gene3D" id="3.30.300.20">
    <property type="match status" value="1"/>
</dbReference>
<organism evidence="12 13">
    <name type="scientific">Entotheonella factor</name>
    <dbReference type="NCBI Taxonomy" id="1429438"/>
    <lineage>
        <taxon>Bacteria</taxon>
        <taxon>Pseudomonadati</taxon>
        <taxon>Nitrospinota/Tectimicrobiota group</taxon>
        <taxon>Candidatus Tectimicrobiota</taxon>
        <taxon>Candidatus Entotheonellia</taxon>
        <taxon>Candidatus Entotheonellales</taxon>
        <taxon>Candidatus Entotheonellaceae</taxon>
        <taxon>Candidatus Entotheonella</taxon>
    </lineage>
</organism>
<evidence type="ECO:0000256" key="3">
    <source>
        <dbReference type="ARBA" id="ARBA00022517"/>
    </source>
</evidence>
<keyword evidence="3 8" id="KW-0690">Ribosome biogenesis</keyword>
<comment type="subunit">
    <text evidence="8">Associates with the 50S ribosomal subunit.</text>
</comment>
<evidence type="ECO:0000256" key="8">
    <source>
        <dbReference type="HAMAP-Rule" id="MF_00195"/>
    </source>
</evidence>
<proteinExistence type="inferred from homology"/>
<dbReference type="NCBIfam" id="TIGR03594">
    <property type="entry name" value="GTPase_EngA"/>
    <property type="match status" value="1"/>
</dbReference>
<dbReference type="Gene3D" id="3.40.50.300">
    <property type="entry name" value="P-loop containing nucleotide triphosphate hydrolases"/>
    <property type="match status" value="2"/>
</dbReference>
<dbReference type="FunFam" id="3.40.50.300:FF:000057">
    <property type="entry name" value="GTPase Der"/>
    <property type="match status" value="1"/>
</dbReference>
<comment type="caution">
    <text evidence="12">The sequence shown here is derived from an EMBL/GenBank/DDBJ whole genome shotgun (WGS) entry which is preliminary data.</text>
</comment>
<feature type="binding site" evidence="8">
    <location>
        <begin position="183"/>
        <end position="190"/>
    </location>
    <ligand>
        <name>GTP</name>
        <dbReference type="ChEBI" id="CHEBI:37565"/>
        <label>2</label>
    </ligand>
</feature>
<keyword evidence="6 8" id="KW-0342">GTP-binding</keyword>
<dbReference type="CDD" id="cd01894">
    <property type="entry name" value="EngA1"/>
    <property type="match status" value="1"/>
</dbReference>
<feature type="binding site" evidence="8">
    <location>
        <begin position="120"/>
        <end position="123"/>
    </location>
    <ligand>
        <name>GTP</name>
        <dbReference type="ChEBI" id="CHEBI:37565"/>
        <label>1</label>
    </ligand>
</feature>
<comment type="function">
    <text evidence="8 10">GTPase that plays an essential role in the late steps of ribosome biogenesis.</text>
</comment>
<feature type="binding site" evidence="8">
    <location>
        <begin position="10"/>
        <end position="17"/>
    </location>
    <ligand>
        <name>GTP</name>
        <dbReference type="ChEBI" id="CHEBI:37565"/>
        <label>1</label>
    </ligand>
</feature>
<evidence type="ECO:0000256" key="9">
    <source>
        <dbReference type="PROSITE-ProRule" id="PRU01049"/>
    </source>
</evidence>
<sequence>MTLPTVAIIGRPNVGKSTLFNRLMQRQEAIVNETAGVTRDRHYGEAEWLGQTFRLVDTGGIVAEDMSELMEAVQAQTEYAMAEAQLILFMINAREGATAADHDIAMQLRKIDKPVVFVANKVDAAEVEVDLESLYRLGLGEPNLISAEHGQGVGDLLDVVLEALPDTGQFEEAEASVQVALVGRPNVGKSSLVNRILGEQRHLVDATPGTTRDAIDSRVRVNKRLYTLVDTAGMRKPRRIGETLEKTTVDVSLKRIQRCEVAVLMVDATDGIRDQDVRIASYIERQGKACVVAINKWDAIDKKDGTYEAFVQSVAEATPFLSHVPVISLSALSGQRVVKLFPLIDTVFEASRQRISTGQLNDFLKTVTERRPPPLYRGKVVKLSFMLQTYVQPPTFLCFVNRPTGVAQHYQRYLENQLRQTFGLAGTPLRIQFRKK</sequence>
<name>W4LRW0_ENTF1</name>
<dbReference type="PIRSF" id="PIRSF006485">
    <property type="entry name" value="GTP-binding_EngA"/>
    <property type="match status" value="1"/>
</dbReference>
<dbReference type="PROSITE" id="PS51712">
    <property type="entry name" value="G_ENGA"/>
    <property type="match status" value="2"/>
</dbReference>
<dbReference type="InterPro" id="IPR015946">
    <property type="entry name" value="KH_dom-like_a/b"/>
</dbReference>
<dbReference type="EMBL" id="AZHW01000372">
    <property type="protein sequence ID" value="ETX00132.1"/>
    <property type="molecule type" value="Genomic_DNA"/>
</dbReference>
<feature type="binding site" evidence="8">
    <location>
        <begin position="295"/>
        <end position="298"/>
    </location>
    <ligand>
        <name>GTP</name>
        <dbReference type="ChEBI" id="CHEBI:37565"/>
        <label>2</label>
    </ligand>
</feature>
<dbReference type="PANTHER" id="PTHR43834">
    <property type="entry name" value="GTPASE DER"/>
    <property type="match status" value="1"/>
</dbReference>
<dbReference type="HAMAP" id="MF_00195">
    <property type="entry name" value="GTPase_Der"/>
    <property type="match status" value="1"/>
</dbReference>
<reference evidence="12 13" key="1">
    <citation type="journal article" date="2014" name="Nature">
        <title>An environmental bacterial taxon with a large and distinct metabolic repertoire.</title>
        <authorList>
            <person name="Wilson M.C."/>
            <person name="Mori T."/>
            <person name="Ruckert C."/>
            <person name="Uria A.R."/>
            <person name="Helf M.J."/>
            <person name="Takada K."/>
            <person name="Gernert C."/>
            <person name="Steffens U.A."/>
            <person name="Heycke N."/>
            <person name="Schmitt S."/>
            <person name="Rinke C."/>
            <person name="Helfrich E.J."/>
            <person name="Brachmann A.O."/>
            <person name="Gurgui C."/>
            <person name="Wakimoto T."/>
            <person name="Kracht M."/>
            <person name="Crusemann M."/>
            <person name="Hentschel U."/>
            <person name="Abe I."/>
            <person name="Matsunaga S."/>
            <person name="Kalinowski J."/>
            <person name="Takeyama H."/>
            <person name="Piel J."/>
        </authorList>
    </citation>
    <scope>NUCLEOTIDE SEQUENCE [LARGE SCALE GENOMIC DNA]</scope>
    <source>
        <strain evidence="13">TSY1</strain>
    </source>
</reference>
<dbReference type="FunFam" id="3.40.50.300:FF:000040">
    <property type="entry name" value="GTPase Der"/>
    <property type="match status" value="1"/>
</dbReference>
<gene>
    <name evidence="8" type="primary">der</name>
    <name evidence="12" type="ORF">ETSY1_12375</name>
</gene>
<feature type="domain" description="EngA-type G" evidence="11">
    <location>
        <begin position="177"/>
        <end position="352"/>
    </location>
</feature>
<accession>W4LRW0</accession>
<evidence type="ECO:0000259" key="11">
    <source>
        <dbReference type="PROSITE" id="PS51712"/>
    </source>
</evidence>
<dbReference type="GO" id="GO:0042254">
    <property type="term" value="P:ribosome biogenesis"/>
    <property type="evidence" value="ECO:0007669"/>
    <property type="project" value="UniProtKB-KW"/>
</dbReference>
<dbReference type="Proteomes" id="UP000019141">
    <property type="component" value="Unassembled WGS sequence"/>
</dbReference>
<dbReference type="InterPro" id="IPR006073">
    <property type="entry name" value="GTP-bd"/>
</dbReference>
<dbReference type="InterPro" id="IPR032859">
    <property type="entry name" value="KH_dom-like"/>
</dbReference>
<dbReference type="PANTHER" id="PTHR43834:SF6">
    <property type="entry name" value="GTPASE DER"/>
    <property type="match status" value="1"/>
</dbReference>
<evidence type="ECO:0000256" key="6">
    <source>
        <dbReference type="ARBA" id="ARBA00023134"/>
    </source>
</evidence>
<dbReference type="CDD" id="cd01895">
    <property type="entry name" value="EngA2"/>
    <property type="match status" value="1"/>
</dbReference>
<evidence type="ECO:0000256" key="2">
    <source>
        <dbReference type="ARBA" id="ARBA00020953"/>
    </source>
</evidence>
<keyword evidence="13" id="KW-1185">Reference proteome</keyword>
<dbReference type="FunFam" id="3.30.300.20:FF:000004">
    <property type="entry name" value="GTPase Der"/>
    <property type="match status" value="1"/>
</dbReference>
<evidence type="ECO:0000256" key="1">
    <source>
        <dbReference type="ARBA" id="ARBA00008279"/>
    </source>
</evidence>
<dbReference type="InterPro" id="IPR031166">
    <property type="entry name" value="G_ENGA"/>
</dbReference>
<dbReference type="Pfam" id="PF14714">
    <property type="entry name" value="KH_dom-like"/>
    <property type="match status" value="1"/>
</dbReference>
<dbReference type="InterPro" id="IPR027417">
    <property type="entry name" value="P-loop_NTPase"/>
</dbReference>
<dbReference type="PRINTS" id="PR00326">
    <property type="entry name" value="GTP1OBG"/>
</dbReference>
<dbReference type="Pfam" id="PF01926">
    <property type="entry name" value="MMR_HSR1"/>
    <property type="match status" value="2"/>
</dbReference>
<keyword evidence="5 8" id="KW-0547">Nucleotide-binding</keyword>
<evidence type="ECO:0000313" key="12">
    <source>
        <dbReference type="EMBL" id="ETX00132.1"/>
    </source>
</evidence>
<dbReference type="AlphaFoldDB" id="W4LRW0"/>
<evidence type="ECO:0000256" key="10">
    <source>
        <dbReference type="RuleBase" id="RU004481"/>
    </source>
</evidence>
<dbReference type="InterPro" id="IPR016484">
    <property type="entry name" value="GTPase_Der"/>
</dbReference>
<dbReference type="PATRIC" id="fig|1429438.4.peg.2485"/>
<feature type="binding site" evidence="8">
    <location>
        <begin position="230"/>
        <end position="234"/>
    </location>
    <ligand>
        <name>GTP</name>
        <dbReference type="ChEBI" id="CHEBI:37565"/>
        <label>2</label>
    </ligand>
</feature>
<protein>
    <recommendedName>
        <fullName evidence="2 8">GTPase Der</fullName>
    </recommendedName>
    <alternativeName>
        <fullName evidence="7 8">GTP-binding protein EngA</fullName>
    </alternativeName>
</protein>
<evidence type="ECO:0000313" key="13">
    <source>
        <dbReference type="Proteomes" id="UP000019141"/>
    </source>
</evidence>
<evidence type="ECO:0000256" key="5">
    <source>
        <dbReference type="ARBA" id="ARBA00022741"/>
    </source>
</evidence>
<dbReference type="HOGENOM" id="CLU_016077_6_2_7"/>
<feature type="domain" description="EngA-type G" evidence="11">
    <location>
        <begin position="4"/>
        <end position="168"/>
    </location>
</feature>
<dbReference type="InterPro" id="IPR005225">
    <property type="entry name" value="Small_GTP-bd"/>
</dbReference>
<keyword evidence="4 10" id="KW-0677">Repeat</keyword>
<comment type="similarity">
    <text evidence="1 8 9 10">Belongs to the TRAFAC class TrmE-Era-EngA-EngB-Septin-like GTPase superfamily. EngA (Der) GTPase family.</text>
</comment>
<dbReference type="SUPFAM" id="SSF52540">
    <property type="entry name" value="P-loop containing nucleoside triphosphate hydrolases"/>
    <property type="match status" value="2"/>
</dbReference>
<evidence type="ECO:0000256" key="7">
    <source>
        <dbReference type="ARBA" id="ARBA00032345"/>
    </source>
</evidence>
<evidence type="ECO:0000256" key="4">
    <source>
        <dbReference type="ARBA" id="ARBA00022737"/>
    </source>
</evidence>
<dbReference type="GO" id="GO:0005525">
    <property type="term" value="F:GTP binding"/>
    <property type="evidence" value="ECO:0007669"/>
    <property type="project" value="UniProtKB-UniRule"/>
</dbReference>
<dbReference type="NCBIfam" id="TIGR00231">
    <property type="entry name" value="small_GTP"/>
    <property type="match status" value="2"/>
</dbReference>
<feature type="binding site" evidence="8">
    <location>
        <begin position="57"/>
        <end position="61"/>
    </location>
    <ligand>
        <name>GTP</name>
        <dbReference type="ChEBI" id="CHEBI:37565"/>
        <label>1</label>
    </ligand>
</feature>
<dbReference type="GO" id="GO:0043022">
    <property type="term" value="F:ribosome binding"/>
    <property type="evidence" value="ECO:0007669"/>
    <property type="project" value="TreeGrafter"/>
</dbReference>